<keyword evidence="4" id="KW-1133">Transmembrane helix</keyword>
<keyword evidence="2" id="KW-1003">Cell membrane</keyword>
<dbReference type="AlphaFoldDB" id="A0A2X4N9J4"/>
<comment type="subcellular location">
    <subcellularLocation>
        <location evidence="1">Cell membrane</location>
        <topology evidence="1">Single-pass membrane protein</topology>
    </subcellularLocation>
</comment>
<evidence type="ECO:0000313" key="7">
    <source>
        <dbReference type="Proteomes" id="UP000425411"/>
    </source>
</evidence>
<keyword evidence="7" id="KW-1185">Reference proteome</keyword>
<evidence type="ECO:0000256" key="5">
    <source>
        <dbReference type="ARBA" id="ARBA00023136"/>
    </source>
</evidence>
<dbReference type="OrthoDB" id="9815286at2"/>
<dbReference type="Proteomes" id="UP000425411">
    <property type="component" value="Chromosome"/>
</dbReference>
<dbReference type="PANTHER" id="PTHR33885">
    <property type="entry name" value="PHAGE SHOCK PROTEIN C"/>
    <property type="match status" value="1"/>
</dbReference>
<evidence type="ECO:0000313" key="6">
    <source>
        <dbReference type="EMBL" id="QGS08615.1"/>
    </source>
</evidence>
<dbReference type="RefSeq" id="WP_004633756.1">
    <property type="nucleotide sequence ID" value="NZ_CP046314.1"/>
</dbReference>
<evidence type="ECO:0000256" key="4">
    <source>
        <dbReference type="ARBA" id="ARBA00022989"/>
    </source>
</evidence>
<dbReference type="InterPro" id="IPR007168">
    <property type="entry name" value="Phageshock_PspC_N"/>
</dbReference>
<dbReference type="PANTHER" id="PTHR33885:SF3">
    <property type="entry name" value="PHAGE SHOCK PROTEIN C"/>
    <property type="match status" value="1"/>
</dbReference>
<evidence type="ECO:0000256" key="1">
    <source>
        <dbReference type="ARBA" id="ARBA00004162"/>
    </source>
</evidence>
<evidence type="ECO:0000256" key="2">
    <source>
        <dbReference type="ARBA" id="ARBA00022475"/>
    </source>
</evidence>
<name>A0A2X4N9J4_9BACL</name>
<keyword evidence="5" id="KW-0472">Membrane</keyword>
<reference evidence="6 7" key="1">
    <citation type="submission" date="2019-11" db="EMBL/GenBank/DDBJ databases">
        <title>FDA dAtabase for Regulatory Grade micrObial Sequences (FDA-ARGOS): Supporting development and validation of Infectious Disease Dx tests.</title>
        <authorList>
            <person name="Turner S."/>
            <person name="Byrd R."/>
            <person name="Tallon L."/>
            <person name="Sadzewicz L."/>
            <person name="Vavikolanu K."/>
            <person name="Mehta A."/>
            <person name="Aluvathingal J."/>
            <person name="Nadendla S."/>
            <person name="Myers T."/>
            <person name="Yan Y."/>
            <person name="Sichtig H."/>
        </authorList>
    </citation>
    <scope>NUCLEOTIDE SEQUENCE [LARGE SCALE GENOMIC DNA]</scope>
    <source>
        <strain evidence="6 7">FDAARGOS_741</strain>
    </source>
</reference>
<dbReference type="Pfam" id="PF04024">
    <property type="entry name" value="PspC"/>
    <property type="match status" value="1"/>
</dbReference>
<evidence type="ECO:0000256" key="3">
    <source>
        <dbReference type="ARBA" id="ARBA00022692"/>
    </source>
</evidence>
<dbReference type="InterPro" id="IPR052027">
    <property type="entry name" value="PspC"/>
</dbReference>
<proteinExistence type="predicted"/>
<dbReference type="GO" id="GO:0005886">
    <property type="term" value="C:plasma membrane"/>
    <property type="evidence" value="ECO:0007669"/>
    <property type="project" value="UniProtKB-SubCell"/>
</dbReference>
<organism evidence="6 7">
    <name type="scientific">Gemella morbillorum</name>
    <dbReference type="NCBI Taxonomy" id="29391"/>
    <lineage>
        <taxon>Bacteria</taxon>
        <taxon>Bacillati</taxon>
        <taxon>Bacillota</taxon>
        <taxon>Bacilli</taxon>
        <taxon>Bacillales</taxon>
        <taxon>Gemellaceae</taxon>
        <taxon>Gemella</taxon>
    </lineage>
</organism>
<keyword evidence="3" id="KW-0812">Transmembrane</keyword>
<accession>A0A2X4N9J4</accession>
<dbReference type="GeneID" id="93208310"/>
<protein>
    <submittedName>
        <fullName evidence="6">PspC domain-containing protein</fullName>
    </submittedName>
</protein>
<dbReference type="EMBL" id="CP046314">
    <property type="protein sequence ID" value="QGS08615.1"/>
    <property type="molecule type" value="Genomic_DNA"/>
</dbReference>
<gene>
    <name evidence="6" type="ORF">FOC49_01320</name>
</gene>
<sequence length="96" mass="11031">MIESLNRMWNNFLEFLEKKQIYKVYNGAMIAGVCNGLGERFGISVSLLRALFLIASIFSFGSPILLYFLLVIVMPSKPIKQNYKKSSYVEGRAWEK</sequence>